<evidence type="ECO:0000313" key="5">
    <source>
        <dbReference type="Proteomes" id="UP000440198"/>
    </source>
</evidence>
<dbReference type="RefSeq" id="WP_149923420.1">
    <property type="nucleotide sequence ID" value="NZ_JADNNM010000001.1"/>
</dbReference>
<dbReference type="Pfam" id="PF01381">
    <property type="entry name" value="HTH_3"/>
    <property type="match status" value="1"/>
</dbReference>
<evidence type="ECO:0000313" key="3">
    <source>
        <dbReference type="EMBL" id="KAA5259903.1"/>
    </source>
</evidence>
<dbReference type="AlphaFoldDB" id="A0A7J4YT50"/>
<evidence type="ECO:0000313" key="4">
    <source>
        <dbReference type="Proteomes" id="UP000421791"/>
    </source>
</evidence>
<keyword evidence="5" id="KW-1185">Reference proteome</keyword>
<feature type="domain" description="HTH cro/C1-type" evidence="1">
    <location>
        <begin position="3"/>
        <end position="62"/>
    </location>
</feature>
<dbReference type="SUPFAM" id="SSF47413">
    <property type="entry name" value="lambda repressor-like DNA-binding domains"/>
    <property type="match status" value="1"/>
</dbReference>
<protein>
    <submittedName>
        <fullName evidence="2">Helix-turn-helix domain-containing protein</fullName>
    </submittedName>
</protein>
<dbReference type="InterPro" id="IPR001387">
    <property type="entry name" value="Cro/C1-type_HTH"/>
</dbReference>
<reference evidence="4 5" key="1">
    <citation type="journal article" date="2019" name="Nat. Med.">
        <title>A library of human gut bacterial isolates paired with longitudinal multiomics data enables mechanistic microbiome research.</title>
        <authorList>
            <person name="Poyet M."/>
            <person name="Groussin M."/>
            <person name="Gibbons S.M."/>
            <person name="Avila-Pacheco J."/>
            <person name="Jiang X."/>
            <person name="Kearney S.M."/>
            <person name="Perrotta A.R."/>
            <person name="Berdy B."/>
            <person name="Zhao S."/>
            <person name="Lieberman T.D."/>
            <person name="Swanson P.K."/>
            <person name="Smith M."/>
            <person name="Roesemann S."/>
            <person name="Alexander J.E."/>
            <person name="Rich S.A."/>
            <person name="Livny J."/>
            <person name="Vlamakis H."/>
            <person name="Clish C."/>
            <person name="Bullock K."/>
            <person name="Deik A."/>
            <person name="Scott J."/>
            <person name="Pierce K.A."/>
            <person name="Xavier R.J."/>
            <person name="Alm E.J."/>
        </authorList>
    </citation>
    <scope>NUCLEOTIDE SEQUENCE [LARGE SCALE GENOMIC DNA]</scope>
    <source>
        <strain evidence="3 5">BIOML-A2</strain>
        <strain evidence="2 4">BIOML-A6</strain>
    </source>
</reference>
<evidence type="ECO:0000313" key="2">
    <source>
        <dbReference type="EMBL" id="KAA5232440.1"/>
    </source>
</evidence>
<accession>A0A7J4YT50</accession>
<dbReference type="Gene3D" id="1.10.260.40">
    <property type="entry name" value="lambda repressor-like DNA-binding domains"/>
    <property type="match status" value="1"/>
</dbReference>
<dbReference type="Proteomes" id="UP000440198">
    <property type="component" value="Unassembled WGS sequence"/>
</dbReference>
<dbReference type="InterPro" id="IPR010982">
    <property type="entry name" value="Lambda_DNA-bd_dom_sf"/>
</dbReference>
<sequence length="88" mass="9602">MSIKEQIQKRGFTISQVAALMTNKNGEKGMSQSSLSQIINGNPSLDKLKEIASILGISVSELLREDEENMFTCPKCGAKLKLVEDTGE</sequence>
<dbReference type="SMART" id="SM00530">
    <property type="entry name" value="HTH_XRE"/>
    <property type="match status" value="1"/>
</dbReference>
<proteinExistence type="predicted"/>
<dbReference type="PROSITE" id="PS50943">
    <property type="entry name" value="HTH_CROC1"/>
    <property type="match status" value="1"/>
</dbReference>
<gene>
    <name evidence="3" type="ORF">F2Z09_01285</name>
    <name evidence="2" type="ORF">F2Z22_03540</name>
</gene>
<dbReference type="EMBL" id="VWAK01000003">
    <property type="protein sequence ID" value="KAA5232440.1"/>
    <property type="molecule type" value="Genomic_DNA"/>
</dbReference>
<dbReference type="CDD" id="cd00093">
    <property type="entry name" value="HTH_XRE"/>
    <property type="match status" value="1"/>
</dbReference>
<name>A0A7J4YT50_9BACE</name>
<dbReference type="GO" id="GO:0003677">
    <property type="term" value="F:DNA binding"/>
    <property type="evidence" value="ECO:0007669"/>
    <property type="project" value="InterPro"/>
</dbReference>
<dbReference type="EMBL" id="VWAG01000002">
    <property type="protein sequence ID" value="KAA5259903.1"/>
    <property type="molecule type" value="Genomic_DNA"/>
</dbReference>
<evidence type="ECO:0000259" key="1">
    <source>
        <dbReference type="PROSITE" id="PS50943"/>
    </source>
</evidence>
<dbReference type="Proteomes" id="UP000421791">
    <property type="component" value="Unassembled WGS sequence"/>
</dbReference>
<organism evidence="2 4">
    <name type="scientific">Bacteroides finegoldii</name>
    <dbReference type="NCBI Taxonomy" id="338188"/>
    <lineage>
        <taxon>Bacteria</taxon>
        <taxon>Pseudomonadati</taxon>
        <taxon>Bacteroidota</taxon>
        <taxon>Bacteroidia</taxon>
        <taxon>Bacteroidales</taxon>
        <taxon>Bacteroidaceae</taxon>
        <taxon>Bacteroides</taxon>
    </lineage>
</organism>
<comment type="caution">
    <text evidence="2">The sequence shown here is derived from an EMBL/GenBank/DDBJ whole genome shotgun (WGS) entry which is preliminary data.</text>
</comment>